<dbReference type="EMBL" id="FOZZ01000001">
    <property type="protein sequence ID" value="SFS30244.1"/>
    <property type="molecule type" value="Genomic_DNA"/>
</dbReference>
<protein>
    <submittedName>
        <fullName evidence="3">Alpha/beta hydrolase family protein</fullName>
    </submittedName>
</protein>
<dbReference type="InterPro" id="IPR050955">
    <property type="entry name" value="Plant_Biomass_Hydrol_Est"/>
</dbReference>
<dbReference type="PANTHER" id="PTHR43037">
    <property type="entry name" value="UNNAMED PRODUCT-RELATED"/>
    <property type="match status" value="1"/>
</dbReference>
<gene>
    <name evidence="3" type="ORF">SAMN05660206_10110</name>
</gene>
<dbReference type="Gene3D" id="3.40.50.1820">
    <property type="entry name" value="alpha/beta hydrolase"/>
    <property type="match status" value="1"/>
</dbReference>
<reference evidence="3 4" key="1">
    <citation type="submission" date="2016-10" db="EMBL/GenBank/DDBJ databases">
        <authorList>
            <person name="de Groot N.N."/>
        </authorList>
    </citation>
    <scope>NUCLEOTIDE SEQUENCE [LARGE SCALE GENOMIC DNA]</scope>
    <source>
        <strain evidence="3 4">DSM 22789</strain>
    </source>
</reference>
<feature type="domain" description="Dienelactone hydrolase" evidence="2">
    <location>
        <begin position="110"/>
        <end position="218"/>
    </location>
</feature>
<keyword evidence="3" id="KW-0378">Hydrolase</keyword>
<dbReference type="InterPro" id="IPR029058">
    <property type="entry name" value="AB_hydrolase_fold"/>
</dbReference>
<organism evidence="3 4">
    <name type="scientific">Sphingobacterium wenxiniae</name>
    <dbReference type="NCBI Taxonomy" id="683125"/>
    <lineage>
        <taxon>Bacteria</taxon>
        <taxon>Pseudomonadati</taxon>
        <taxon>Bacteroidota</taxon>
        <taxon>Sphingobacteriia</taxon>
        <taxon>Sphingobacteriales</taxon>
        <taxon>Sphingobacteriaceae</taxon>
        <taxon>Sphingobacterium</taxon>
    </lineage>
</organism>
<dbReference type="RefSeq" id="WP_093363137.1">
    <property type="nucleotide sequence ID" value="NZ_FOZZ01000001.1"/>
</dbReference>
<keyword evidence="1" id="KW-0732">Signal</keyword>
<proteinExistence type="predicted"/>
<evidence type="ECO:0000313" key="3">
    <source>
        <dbReference type="EMBL" id="SFS30244.1"/>
    </source>
</evidence>
<dbReference type="Proteomes" id="UP000198785">
    <property type="component" value="Unassembled WGS sequence"/>
</dbReference>
<dbReference type="STRING" id="683125.SAMN05660206_10110"/>
<sequence>MLRFVFNILSVSAISKYILLLAFLTAGQVFGQQEAVKGKAAYNFLIDTDNYKEDIAGPLLIFLHGRSLSGNDLNRVKRYGVLYAKNRGLDIPSSVIIAPQTSNGWDPDKVKNVLDYVLANYNVDPNRVYVCGMSMGGYGTMDFVGKYPESVAAAVAICGGGTLKYAENLAKVPIWIQHGSADRAVPASESKKIYNAIKKADPKADATLTIIPGGTHGSVERLFHRDDIYEWMFQYSKGN</sequence>
<dbReference type="PANTHER" id="PTHR43037:SF1">
    <property type="entry name" value="BLL1128 PROTEIN"/>
    <property type="match status" value="1"/>
</dbReference>
<accession>A0A1I6NQS9</accession>
<dbReference type="InterPro" id="IPR002925">
    <property type="entry name" value="Dienelactn_hydro"/>
</dbReference>
<dbReference type="Pfam" id="PF01738">
    <property type="entry name" value="DLH"/>
    <property type="match status" value="1"/>
</dbReference>
<dbReference type="OrthoDB" id="9764953at2"/>
<evidence type="ECO:0000313" key="4">
    <source>
        <dbReference type="Proteomes" id="UP000198785"/>
    </source>
</evidence>
<dbReference type="GO" id="GO:0016787">
    <property type="term" value="F:hydrolase activity"/>
    <property type="evidence" value="ECO:0007669"/>
    <property type="project" value="UniProtKB-KW"/>
</dbReference>
<keyword evidence="4" id="KW-1185">Reference proteome</keyword>
<evidence type="ECO:0000256" key="1">
    <source>
        <dbReference type="ARBA" id="ARBA00022729"/>
    </source>
</evidence>
<dbReference type="SUPFAM" id="SSF53474">
    <property type="entry name" value="alpha/beta-Hydrolases"/>
    <property type="match status" value="1"/>
</dbReference>
<dbReference type="AlphaFoldDB" id="A0A1I6NQS9"/>
<name>A0A1I6NQS9_9SPHI</name>
<evidence type="ECO:0000259" key="2">
    <source>
        <dbReference type="Pfam" id="PF01738"/>
    </source>
</evidence>